<evidence type="ECO:0000313" key="2">
    <source>
        <dbReference type="Proteomes" id="UP000224460"/>
    </source>
</evidence>
<keyword evidence="2" id="KW-1185">Reference proteome</keyword>
<keyword evidence="1" id="KW-0238">DNA-binding</keyword>
<dbReference type="Proteomes" id="UP000224460">
    <property type="component" value="Unassembled WGS sequence"/>
</dbReference>
<sequence length="530" mass="61673">MYRIMLADDEGIVINSLKFIIEKHFKDECVIEFAKTGRHVIELAERFRPDIAFMDIQMPGINGIEAIKEIKKVSPSTLFIVLSAYDKFEYAKEAIHLGVLEYLNKPVNQKVIVEIIEKAIHLINKQREQRNHDLMVKEKLEIVVPIIESGLIYAILFQEECPEDRLQYHELLGIKEEYGYVMVLEYGDVIEKGNLTNVVGASVKAQSFSYTLREIIKQYFDCVIGANMTNKTVIFVPFGKSQLEYSDRINIIEKAREMLVRLRQKIEVEFRIGIGKVKDLERLVESYREAVTAMKNSKGKVAHFNDLPSNSIYIEEYPVELEQTLLNTICRGRFAAARTETEHYFEQLIRNYPSCEAEIKLKILEIVLHSEQKVFSSQGMVYDFRNRKNYLSDMTEIDSYELLKKWFLQKISEICTEVNTKKKDQSTLCIEKAKAYIQKHYAKDISLDEVSREVDISPYYFSKLFKEVTGENFIEYVTDIRIENAKRLLDRGISIKEVGIEVGYSDPNYFSRIFKKIVGLTPTEFKEVKC</sequence>
<proteinExistence type="predicted"/>
<evidence type="ECO:0000313" key="1">
    <source>
        <dbReference type="EMBL" id="PHV69409.1"/>
    </source>
</evidence>
<comment type="caution">
    <text evidence="1">The sequence shown here is derived from an EMBL/GenBank/DDBJ whole genome shotgun (WGS) entry which is preliminary data.</text>
</comment>
<gene>
    <name evidence="1" type="ORF">CS063_15830</name>
</gene>
<name>A0AC61D6W2_9FIRM</name>
<accession>A0AC61D6W2</accession>
<dbReference type="EMBL" id="PEDL01000029">
    <property type="protein sequence ID" value="PHV69409.1"/>
    <property type="molecule type" value="Genomic_DNA"/>
</dbReference>
<organism evidence="1 2">
    <name type="scientific">Sporanaerobium hydrogeniformans</name>
    <dbReference type="NCBI Taxonomy" id="3072179"/>
    <lineage>
        <taxon>Bacteria</taxon>
        <taxon>Bacillati</taxon>
        <taxon>Bacillota</taxon>
        <taxon>Clostridia</taxon>
        <taxon>Lachnospirales</taxon>
        <taxon>Lachnospiraceae</taxon>
        <taxon>Sporanaerobium</taxon>
    </lineage>
</organism>
<protein>
    <submittedName>
        <fullName evidence="1">DNA-binding response regulator</fullName>
    </submittedName>
</protein>
<reference evidence="1" key="1">
    <citation type="submission" date="2017-10" db="EMBL/GenBank/DDBJ databases">
        <title>Genome sequence of cellulolytic Lachnospiraceae bacterium XHS1971 isolated from hotspring sediment.</title>
        <authorList>
            <person name="Vasudevan G."/>
            <person name="Joshi A.J."/>
            <person name="Hivarkar S."/>
            <person name="Lanjekar V.B."/>
            <person name="Dhakephalkar P.K."/>
            <person name="Dagar S."/>
        </authorList>
    </citation>
    <scope>NUCLEOTIDE SEQUENCE</scope>
    <source>
        <strain evidence="1">XHS1971</strain>
    </source>
</reference>